<accession>A0ABP0AVK7</accession>
<dbReference type="Proteomes" id="UP001642482">
    <property type="component" value="Unassembled WGS sequence"/>
</dbReference>
<dbReference type="Gene3D" id="2.40.50.140">
    <property type="entry name" value="Nucleic acid-binding proteins"/>
    <property type="match status" value="1"/>
</dbReference>
<comment type="function">
    <text evidence="4">DNA-dependent RNA polymerase catalyzes the transcription of DNA into RNA using the four ribonucleoside triphosphates as substrates. Common component of RNA polymerases I, II and III which synthesize ribosomal RNA precursors, mRNA precursors and many functional non-coding RNAs, and small RNAs, such as 5S rRNA and tRNAs, respectively.</text>
</comment>
<organism evidence="5 6">
    <name type="scientific">Sporothrix eucalyptigena</name>
    <dbReference type="NCBI Taxonomy" id="1812306"/>
    <lineage>
        <taxon>Eukaryota</taxon>
        <taxon>Fungi</taxon>
        <taxon>Dikarya</taxon>
        <taxon>Ascomycota</taxon>
        <taxon>Pezizomycotina</taxon>
        <taxon>Sordariomycetes</taxon>
        <taxon>Sordariomycetidae</taxon>
        <taxon>Ophiostomatales</taxon>
        <taxon>Ophiostomataceae</taxon>
        <taxon>Sporothrix</taxon>
    </lineage>
</organism>
<dbReference type="GO" id="GO:0000428">
    <property type="term" value="C:DNA-directed RNA polymerase complex"/>
    <property type="evidence" value="ECO:0007669"/>
    <property type="project" value="UniProtKB-KW"/>
</dbReference>
<gene>
    <name evidence="5" type="primary">RPB8</name>
    <name evidence="5" type="ORF">SEUCBS140593_001137</name>
</gene>
<evidence type="ECO:0000256" key="4">
    <source>
        <dbReference type="PIRNR" id="PIRNR000779"/>
    </source>
</evidence>
<name>A0ABP0AVK7_9PEZI</name>
<dbReference type="InterPro" id="IPR005570">
    <property type="entry name" value="RPABC3"/>
</dbReference>
<dbReference type="PANTHER" id="PTHR10917:SF0">
    <property type="entry name" value="DNA-DIRECTED RNA POLYMERASES I, II, AND III SUBUNIT RPABC3"/>
    <property type="match status" value="1"/>
</dbReference>
<keyword evidence="3 4" id="KW-0539">Nucleus</keyword>
<evidence type="ECO:0000256" key="2">
    <source>
        <dbReference type="ARBA" id="ARBA00008912"/>
    </source>
</evidence>
<dbReference type="SMART" id="SM00658">
    <property type="entry name" value="RPOL8c"/>
    <property type="match status" value="1"/>
</dbReference>
<comment type="similarity">
    <text evidence="2 4">Belongs to the eukaryotic RPB8 RNA polymerase subunit family.</text>
</comment>
<proteinExistence type="inferred from homology"/>
<dbReference type="EMBL" id="CAWUHD010000006">
    <property type="protein sequence ID" value="CAK7211318.1"/>
    <property type="molecule type" value="Genomic_DNA"/>
</dbReference>
<evidence type="ECO:0000256" key="3">
    <source>
        <dbReference type="ARBA" id="ARBA00023242"/>
    </source>
</evidence>
<protein>
    <recommendedName>
        <fullName evidence="4">DNA-directed RNA polymerases I, II, and III subunit RPABC3</fullName>
    </recommendedName>
</protein>
<evidence type="ECO:0000256" key="1">
    <source>
        <dbReference type="ARBA" id="ARBA00004123"/>
    </source>
</evidence>
<reference evidence="5 6" key="1">
    <citation type="submission" date="2024-01" db="EMBL/GenBank/DDBJ databases">
        <authorList>
            <person name="Allen C."/>
            <person name="Tagirdzhanova G."/>
        </authorList>
    </citation>
    <scope>NUCLEOTIDE SEQUENCE [LARGE SCALE GENOMIC DNA]</scope>
</reference>
<dbReference type="SUPFAM" id="SSF50249">
    <property type="entry name" value="Nucleic acid-binding proteins"/>
    <property type="match status" value="1"/>
</dbReference>
<comment type="subcellular location">
    <subcellularLocation>
        <location evidence="1">Nucleus</location>
    </subcellularLocation>
</comment>
<comment type="caution">
    <text evidence="5">The sequence shown here is derived from an EMBL/GenBank/DDBJ whole genome shotgun (WGS) entry which is preliminary data.</text>
</comment>
<evidence type="ECO:0000313" key="6">
    <source>
        <dbReference type="Proteomes" id="UP001642482"/>
    </source>
</evidence>
<dbReference type="PIRSF" id="PIRSF000779">
    <property type="entry name" value="RNA_pol_Rpb8"/>
    <property type="match status" value="1"/>
</dbReference>
<sequence>MSGAAGDSQLFEDSFTITEVDQSKYDRVARLYATSTDAQTVLTLDINVELFPCHVGENLTVVLATTLALDGSREELDKGWRDLSKAGAAGSGESTLADMYDYVCHGKIYKFEDGDDGQTIKAYISYGGLLMSLSGPFKKLTPLRVDYVYLLVKK</sequence>
<dbReference type="InterPro" id="IPR012340">
    <property type="entry name" value="NA-bd_OB-fold"/>
</dbReference>
<dbReference type="Pfam" id="PF03870">
    <property type="entry name" value="RNA_pol_Rpb8"/>
    <property type="match status" value="1"/>
</dbReference>
<keyword evidence="5" id="KW-0804">Transcription</keyword>
<dbReference type="PANTHER" id="PTHR10917">
    <property type="entry name" value="DNA-DIRECTED RNA POLYMERASES I, II, AND III SUBUNIT RPABC3"/>
    <property type="match status" value="1"/>
</dbReference>
<evidence type="ECO:0000313" key="5">
    <source>
        <dbReference type="EMBL" id="CAK7211318.1"/>
    </source>
</evidence>
<keyword evidence="5" id="KW-0240">DNA-directed RNA polymerase</keyword>
<keyword evidence="6" id="KW-1185">Reference proteome</keyword>